<dbReference type="Pfam" id="PF00550">
    <property type="entry name" value="PP-binding"/>
    <property type="match status" value="1"/>
</dbReference>
<evidence type="ECO:0000256" key="3">
    <source>
        <dbReference type="ARBA" id="ARBA00023315"/>
    </source>
</evidence>
<dbReference type="InterPro" id="IPR050858">
    <property type="entry name" value="Mal-CoA-ACP_Trans/PKS_FabD"/>
</dbReference>
<evidence type="ECO:0000256" key="1">
    <source>
        <dbReference type="ARBA" id="ARBA00013258"/>
    </source>
</evidence>
<dbReference type="InterPro" id="IPR016036">
    <property type="entry name" value="Malonyl_transacylase_ACP-bd"/>
</dbReference>
<dbReference type="Gene3D" id="3.40.366.10">
    <property type="entry name" value="Malonyl-Coenzyme A Acyl Carrier Protein, domain 2"/>
    <property type="match status" value="1"/>
</dbReference>
<dbReference type="PANTHER" id="PTHR42681">
    <property type="entry name" value="MALONYL-COA-ACYL CARRIER PROTEIN TRANSACYLASE, MITOCHONDRIAL"/>
    <property type="match status" value="1"/>
</dbReference>
<dbReference type="RefSeq" id="WP_051314384.1">
    <property type="nucleotide sequence ID" value="NZ_AUBJ02000001.1"/>
</dbReference>
<dbReference type="InterPro" id="IPR001227">
    <property type="entry name" value="Ac_transferase_dom_sf"/>
</dbReference>
<evidence type="ECO:0000259" key="6">
    <source>
        <dbReference type="PROSITE" id="PS50075"/>
    </source>
</evidence>
<name>A0ABT1JCL3_ACTCY</name>
<comment type="catalytic activity">
    <reaction evidence="4">
        <text>holo-[ACP] + malonyl-CoA = malonyl-[ACP] + CoA</text>
        <dbReference type="Rhea" id="RHEA:41792"/>
        <dbReference type="Rhea" id="RHEA-COMP:9623"/>
        <dbReference type="Rhea" id="RHEA-COMP:9685"/>
        <dbReference type="ChEBI" id="CHEBI:57287"/>
        <dbReference type="ChEBI" id="CHEBI:57384"/>
        <dbReference type="ChEBI" id="CHEBI:64479"/>
        <dbReference type="ChEBI" id="CHEBI:78449"/>
        <dbReference type="EC" id="2.3.1.39"/>
    </reaction>
</comment>
<dbReference type="PROSITE" id="PS50075">
    <property type="entry name" value="CARRIER"/>
    <property type="match status" value="1"/>
</dbReference>
<organism evidence="7 8">
    <name type="scientific">Actinoalloteichus caeruleus DSM 43889</name>
    <dbReference type="NCBI Taxonomy" id="1120930"/>
    <lineage>
        <taxon>Bacteria</taxon>
        <taxon>Bacillati</taxon>
        <taxon>Actinomycetota</taxon>
        <taxon>Actinomycetes</taxon>
        <taxon>Pseudonocardiales</taxon>
        <taxon>Pseudonocardiaceae</taxon>
        <taxon>Actinoalloteichus</taxon>
        <taxon>Actinoalloteichus cyanogriseus</taxon>
    </lineage>
</organism>
<keyword evidence="8" id="KW-1185">Reference proteome</keyword>
<sequence>MSERSVFLFPGLGAYSPGALRRARRSHPQVDATFQEIDAAAVLAGAPPVSTTLFDGEPRSIRQLLAEPAEVLQLAIFGISVAVHRVLTERGARPHLLVGHSFGEMAALVAAGAFSLADGVTLVCARAAALRPWEGRGAMTAVGMDQESAGHVPGVLDEPELVVACLNAPRQTVLAGPPTALDRVERLAEVLDVPHARLHLPYASHHPTMRPAVADFVARMADARQLPLQAAVHSPVHGRRYTDDDDLKQALAECLVLPVRFTDTVRSLHSRGYTTYVESGALNTLTRCVEHTVPGVRTTAPLLDPEEEDAGLRAALTSVARPRATPIQAEEEPVPSHPAPAREPEPTDVRPAAAPPGRVPPPVGAAPDREHLVVELRALYAETLEYPPELLTEDALLEAELGVDSLKQTSLLGRVADRFGLPAGAAELPVWELPTLRHVADHVAAAKARR</sequence>
<dbReference type="SMART" id="SM00827">
    <property type="entry name" value="PKS_AT"/>
    <property type="match status" value="1"/>
</dbReference>
<dbReference type="Proteomes" id="UP000791080">
    <property type="component" value="Unassembled WGS sequence"/>
</dbReference>
<proteinExistence type="predicted"/>
<dbReference type="PANTHER" id="PTHR42681:SF1">
    <property type="entry name" value="MALONYL-COA-ACYL CARRIER PROTEIN TRANSACYLASE, MITOCHONDRIAL"/>
    <property type="match status" value="1"/>
</dbReference>
<protein>
    <recommendedName>
        <fullName evidence="1">[acyl-carrier-protein] S-malonyltransferase</fullName>
        <ecNumber evidence="1">2.3.1.39</ecNumber>
    </recommendedName>
</protein>
<reference evidence="7 8" key="2">
    <citation type="submission" date="2022-06" db="EMBL/GenBank/DDBJ databases">
        <title>Genomic Encyclopedia of Type Strains, Phase I: the one thousand microbial genomes (KMG-I) project.</title>
        <authorList>
            <person name="Kyrpides N."/>
        </authorList>
    </citation>
    <scope>NUCLEOTIDE SEQUENCE [LARGE SCALE GENOMIC DNA]</scope>
    <source>
        <strain evidence="7 8">DSM 43889</strain>
    </source>
</reference>
<dbReference type="Pfam" id="PF00698">
    <property type="entry name" value="Acyl_transf_1"/>
    <property type="match status" value="1"/>
</dbReference>
<evidence type="ECO:0000313" key="8">
    <source>
        <dbReference type="Proteomes" id="UP000791080"/>
    </source>
</evidence>
<dbReference type="Gene3D" id="1.10.1200.10">
    <property type="entry name" value="ACP-like"/>
    <property type="match status" value="1"/>
</dbReference>
<dbReference type="SUPFAM" id="SSF52151">
    <property type="entry name" value="FabD/lysophospholipase-like"/>
    <property type="match status" value="1"/>
</dbReference>
<evidence type="ECO:0000313" key="7">
    <source>
        <dbReference type="EMBL" id="MCP2330225.1"/>
    </source>
</evidence>
<comment type="caution">
    <text evidence="7">The sequence shown here is derived from an EMBL/GenBank/DDBJ whole genome shotgun (WGS) entry which is preliminary data.</text>
</comment>
<feature type="domain" description="Carrier" evidence="6">
    <location>
        <begin position="367"/>
        <end position="447"/>
    </location>
</feature>
<dbReference type="EMBL" id="AUBJ02000001">
    <property type="protein sequence ID" value="MCP2330225.1"/>
    <property type="molecule type" value="Genomic_DNA"/>
</dbReference>
<dbReference type="InterPro" id="IPR036736">
    <property type="entry name" value="ACP-like_sf"/>
</dbReference>
<reference evidence="7 8" key="1">
    <citation type="submission" date="2013-07" db="EMBL/GenBank/DDBJ databases">
        <authorList>
            <consortium name="DOE Joint Genome Institute"/>
            <person name="Reeve W."/>
            <person name="Huntemann M."/>
            <person name="Han J."/>
            <person name="Chen A."/>
            <person name="Kyrpides N."/>
            <person name="Mavromatis K."/>
            <person name="Markowitz V."/>
            <person name="Palaniappan K."/>
            <person name="Ivanova N."/>
            <person name="Schaumberg A."/>
            <person name="Pati A."/>
            <person name="Liolios K."/>
            <person name="Nordberg H.P."/>
            <person name="Cantor M.N."/>
            <person name="Hua S.X."/>
            <person name="Woyke T."/>
        </authorList>
    </citation>
    <scope>NUCLEOTIDE SEQUENCE [LARGE SCALE GENOMIC DNA]</scope>
    <source>
        <strain evidence="7 8">DSM 43889</strain>
    </source>
</reference>
<evidence type="ECO:0000256" key="2">
    <source>
        <dbReference type="ARBA" id="ARBA00022679"/>
    </source>
</evidence>
<dbReference type="SUPFAM" id="SSF55048">
    <property type="entry name" value="Probable ACP-binding domain of malonyl-CoA ACP transacylase"/>
    <property type="match status" value="1"/>
</dbReference>
<keyword evidence="2" id="KW-0808">Transferase</keyword>
<feature type="compositionally biased region" description="Pro residues" evidence="5">
    <location>
        <begin position="353"/>
        <end position="364"/>
    </location>
</feature>
<feature type="region of interest" description="Disordered" evidence="5">
    <location>
        <begin position="322"/>
        <end position="366"/>
    </location>
</feature>
<dbReference type="EC" id="2.3.1.39" evidence="1"/>
<dbReference type="InterPro" id="IPR016035">
    <property type="entry name" value="Acyl_Trfase/lysoPLipase"/>
</dbReference>
<gene>
    <name evidence="7" type="ORF">G443_000495</name>
</gene>
<dbReference type="InterPro" id="IPR014043">
    <property type="entry name" value="Acyl_transferase_dom"/>
</dbReference>
<keyword evidence="3" id="KW-0012">Acyltransferase</keyword>
<dbReference type="SUPFAM" id="SSF47336">
    <property type="entry name" value="ACP-like"/>
    <property type="match status" value="1"/>
</dbReference>
<evidence type="ECO:0000256" key="5">
    <source>
        <dbReference type="SAM" id="MobiDB-lite"/>
    </source>
</evidence>
<evidence type="ECO:0000256" key="4">
    <source>
        <dbReference type="ARBA" id="ARBA00048462"/>
    </source>
</evidence>
<accession>A0ABT1JCL3</accession>
<dbReference type="InterPro" id="IPR009081">
    <property type="entry name" value="PP-bd_ACP"/>
</dbReference>